<protein>
    <submittedName>
        <fullName evidence="1">Uncharacterized protein</fullName>
    </submittedName>
</protein>
<organism evidence="1 2">
    <name type="scientific">Paenibacillus aestuarii</name>
    <dbReference type="NCBI Taxonomy" id="516965"/>
    <lineage>
        <taxon>Bacteria</taxon>
        <taxon>Bacillati</taxon>
        <taxon>Bacillota</taxon>
        <taxon>Bacilli</taxon>
        <taxon>Bacillales</taxon>
        <taxon>Paenibacillaceae</taxon>
        <taxon>Paenibacillus</taxon>
    </lineage>
</organism>
<accession>A0ABW0KCL0</accession>
<name>A0ABW0KCL0_9BACL</name>
<reference evidence="2" key="1">
    <citation type="journal article" date="2019" name="Int. J. Syst. Evol. Microbiol.">
        <title>The Global Catalogue of Microorganisms (GCM) 10K type strain sequencing project: providing services to taxonomists for standard genome sequencing and annotation.</title>
        <authorList>
            <consortium name="The Broad Institute Genomics Platform"/>
            <consortium name="The Broad Institute Genome Sequencing Center for Infectious Disease"/>
            <person name="Wu L."/>
            <person name="Ma J."/>
        </authorList>
    </citation>
    <scope>NUCLEOTIDE SEQUENCE [LARGE SCALE GENOMIC DNA]</scope>
    <source>
        <strain evidence="2">KACC 11904</strain>
    </source>
</reference>
<comment type="caution">
    <text evidence="1">The sequence shown here is derived from an EMBL/GenBank/DDBJ whole genome shotgun (WGS) entry which is preliminary data.</text>
</comment>
<evidence type="ECO:0000313" key="1">
    <source>
        <dbReference type="EMBL" id="MFC5450656.1"/>
    </source>
</evidence>
<dbReference type="RefSeq" id="WP_377525721.1">
    <property type="nucleotide sequence ID" value="NZ_JBHSMJ010000027.1"/>
</dbReference>
<gene>
    <name evidence="1" type="ORF">ACFPOG_20600</name>
</gene>
<dbReference type="EMBL" id="JBHSMJ010000027">
    <property type="protein sequence ID" value="MFC5450656.1"/>
    <property type="molecule type" value="Genomic_DNA"/>
</dbReference>
<proteinExistence type="predicted"/>
<keyword evidence="2" id="KW-1185">Reference proteome</keyword>
<dbReference type="Proteomes" id="UP001596044">
    <property type="component" value="Unassembled WGS sequence"/>
</dbReference>
<sequence>MIFKNLNSGGAVKFDATTGELATVSIQTEDGKFNYFTRAEILANSGTLKPTTQP</sequence>
<evidence type="ECO:0000313" key="2">
    <source>
        <dbReference type="Proteomes" id="UP001596044"/>
    </source>
</evidence>